<evidence type="ECO:0000313" key="2">
    <source>
        <dbReference type="Proteomes" id="UP001499974"/>
    </source>
</evidence>
<keyword evidence="2" id="KW-1185">Reference proteome</keyword>
<evidence type="ECO:0000313" key="1">
    <source>
        <dbReference type="EMBL" id="GAA4693191.1"/>
    </source>
</evidence>
<accession>A0ABP8WS77</accession>
<organism evidence="1 2">
    <name type="scientific">Nocardioides conyzicola</name>
    <dbReference type="NCBI Taxonomy" id="1651781"/>
    <lineage>
        <taxon>Bacteria</taxon>
        <taxon>Bacillati</taxon>
        <taxon>Actinomycetota</taxon>
        <taxon>Actinomycetes</taxon>
        <taxon>Propionibacteriales</taxon>
        <taxon>Nocardioidaceae</taxon>
        <taxon>Nocardioides</taxon>
    </lineage>
</organism>
<gene>
    <name evidence="1" type="ORF">GCM10023349_05490</name>
</gene>
<dbReference type="EMBL" id="BAABKM010000001">
    <property type="protein sequence ID" value="GAA4693191.1"/>
    <property type="molecule type" value="Genomic_DNA"/>
</dbReference>
<dbReference type="Proteomes" id="UP001499974">
    <property type="component" value="Unassembled WGS sequence"/>
</dbReference>
<dbReference type="RefSeq" id="WP_345518983.1">
    <property type="nucleotide sequence ID" value="NZ_BAABKM010000001.1"/>
</dbReference>
<comment type="caution">
    <text evidence="1">The sequence shown here is derived from an EMBL/GenBank/DDBJ whole genome shotgun (WGS) entry which is preliminary data.</text>
</comment>
<proteinExistence type="predicted"/>
<reference evidence="2" key="1">
    <citation type="journal article" date="2019" name="Int. J. Syst. Evol. Microbiol.">
        <title>The Global Catalogue of Microorganisms (GCM) 10K type strain sequencing project: providing services to taxonomists for standard genome sequencing and annotation.</title>
        <authorList>
            <consortium name="The Broad Institute Genomics Platform"/>
            <consortium name="The Broad Institute Genome Sequencing Center for Infectious Disease"/>
            <person name="Wu L."/>
            <person name="Ma J."/>
        </authorList>
    </citation>
    <scope>NUCLEOTIDE SEQUENCE [LARGE SCALE GENOMIC DNA]</scope>
    <source>
        <strain evidence="2">JCM 18531</strain>
    </source>
</reference>
<name>A0ABP8WS77_9ACTN</name>
<sequence length="155" mass="16876">MRPLDVAHGIDSRVSVIADAEGTQLAAAWLRTLRATGSYVFSGCYSVRSLPGADRPSVHVAFPLESGNVQVFLRPYAEDGALVLRSPRAPFAGDGAYVVVEDGGDAYAARVPVHETFRVYVDPVGVLRTDHVLKLWSSTAVRLHYKLEPITDARR</sequence>
<protein>
    <submittedName>
        <fullName evidence="1">Uncharacterized protein</fullName>
    </submittedName>
</protein>